<dbReference type="PATRIC" id="fig|864069.3.peg.5854"/>
<dbReference type="STRING" id="864069.MicloDRAFT_00054450"/>
<evidence type="ECO:0000313" key="5">
    <source>
        <dbReference type="Proteomes" id="UP000003947"/>
    </source>
</evidence>
<dbReference type="PANTHER" id="PTHR43877">
    <property type="entry name" value="AMINOALKYLPHOSPHONATE N-ACETYLTRANSFERASE-RELATED-RELATED"/>
    <property type="match status" value="1"/>
</dbReference>
<evidence type="ECO:0000256" key="2">
    <source>
        <dbReference type="ARBA" id="ARBA00023315"/>
    </source>
</evidence>
<dbReference type="InterPro" id="IPR050832">
    <property type="entry name" value="Bact_Acetyltransf"/>
</dbReference>
<keyword evidence="2" id="KW-0012">Acyltransferase</keyword>
<keyword evidence="1 4" id="KW-0808">Transferase</keyword>
<dbReference type="PROSITE" id="PS51186">
    <property type="entry name" value="GNAT"/>
    <property type="match status" value="1"/>
</dbReference>
<dbReference type="Proteomes" id="UP000003947">
    <property type="component" value="Unassembled WGS sequence"/>
</dbReference>
<dbReference type="GO" id="GO:0016747">
    <property type="term" value="F:acyltransferase activity, transferring groups other than amino-acyl groups"/>
    <property type="evidence" value="ECO:0007669"/>
    <property type="project" value="InterPro"/>
</dbReference>
<dbReference type="EMBL" id="JH660647">
    <property type="protein sequence ID" value="EIM24728.1"/>
    <property type="molecule type" value="Genomic_DNA"/>
</dbReference>
<accession>I4YL86</accession>
<name>I4YL86_9HYPH</name>
<dbReference type="OrthoDB" id="9799681at2"/>
<organism evidence="4 5">
    <name type="scientific">Microvirga lotononidis</name>
    <dbReference type="NCBI Taxonomy" id="864069"/>
    <lineage>
        <taxon>Bacteria</taxon>
        <taxon>Pseudomonadati</taxon>
        <taxon>Pseudomonadota</taxon>
        <taxon>Alphaproteobacteria</taxon>
        <taxon>Hyphomicrobiales</taxon>
        <taxon>Methylobacteriaceae</taxon>
        <taxon>Microvirga</taxon>
    </lineage>
</organism>
<dbReference type="AlphaFoldDB" id="I4YL86"/>
<proteinExistence type="predicted"/>
<evidence type="ECO:0000259" key="3">
    <source>
        <dbReference type="PROSITE" id="PS51186"/>
    </source>
</evidence>
<sequence length="183" mass="20184">MTYASPISELNATTMPLRPVADGDAQDLFGLLSLCYAEYPGCYVDPHDDLPDLLAPSASYAATDGAFWVVEDGRGRVCACVAVDFPEAGAAELHRLYVRPDQRGRGLGAMLVRQAESHARSKGASRIVLWSDTRFTTAHRLYARWGYTQFDGQRELADISKSAEYRFEKELQLACLANSMKIA</sequence>
<dbReference type="InterPro" id="IPR016181">
    <property type="entry name" value="Acyl_CoA_acyltransferase"/>
</dbReference>
<protein>
    <submittedName>
        <fullName evidence="4">Acetyltransferase, N-acetylglutamate synthase</fullName>
    </submittedName>
</protein>
<dbReference type="CDD" id="cd04301">
    <property type="entry name" value="NAT_SF"/>
    <property type="match status" value="1"/>
</dbReference>
<gene>
    <name evidence="4" type="ORF">MicloDRAFT_00054450</name>
</gene>
<dbReference type="Gene3D" id="3.40.630.30">
    <property type="match status" value="1"/>
</dbReference>
<dbReference type="Pfam" id="PF00583">
    <property type="entry name" value="Acetyltransf_1"/>
    <property type="match status" value="1"/>
</dbReference>
<dbReference type="InterPro" id="IPR000182">
    <property type="entry name" value="GNAT_dom"/>
</dbReference>
<dbReference type="SUPFAM" id="SSF55729">
    <property type="entry name" value="Acyl-CoA N-acyltransferases (Nat)"/>
    <property type="match status" value="1"/>
</dbReference>
<feature type="domain" description="N-acetyltransferase" evidence="3">
    <location>
        <begin position="15"/>
        <end position="172"/>
    </location>
</feature>
<keyword evidence="5" id="KW-1185">Reference proteome</keyword>
<dbReference type="HOGENOM" id="CLU_013985_11_0_5"/>
<reference evidence="4 5" key="1">
    <citation type="submission" date="2012-02" db="EMBL/GenBank/DDBJ databases">
        <title>Improved High-Quality Draft sequence of Microvirga sp. WSM3557.</title>
        <authorList>
            <consortium name="US DOE Joint Genome Institute"/>
            <person name="Lucas S."/>
            <person name="Han J."/>
            <person name="Lapidus A."/>
            <person name="Cheng J.-F."/>
            <person name="Goodwin L."/>
            <person name="Pitluck S."/>
            <person name="Peters L."/>
            <person name="Zhang X."/>
            <person name="Detter J.C."/>
            <person name="Han C."/>
            <person name="Tapia R."/>
            <person name="Land M."/>
            <person name="Hauser L."/>
            <person name="Kyrpides N."/>
            <person name="Ivanova N."/>
            <person name="Pagani I."/>
            <person name="Brau L."/>
            <person name="Yates R."/>
            <person name="O'Hara G."/>
            <person name="Rui T."/>
            <person name="Howieson J."/>
            <person name="Reeve W."/>
            <person name="Woyke T."/>
        </authorList>
    </citation>
    <scope>NUCLEOTIDE SEQUENCE [LARGE SCALE GENOMIC DNA]</scope>
    <source>
        <strain evidence="4 5">WSM3557</strain>
    </source>
</reference>
<evidence type="ECO:0000256" key="1">
    <source>
        <dbReference type="ARBA" id="ARBA00022679"/>
    </source>
</evidence>
<dbReference type="eggNOG" id="COG0456">
    <property type="taxonomic scope" value="Bacteria"/>
</dbReference>
<evidence type="ECO:0000313" key="4">
    <source>
        <dbReference type="EMBL" id="EIM24728.1"/>
    </source>
</evidence>
<dbReference type="PANTHER" id="PTHR43877:SF2">
    <property type="entry name" value="AMINOALKYLPHOSPHONATE N-ACETYLTRANSFERASE-RELATED"/>
    <property type="match status" value="1"/>
</dbReference>